<dbReference type="PROSITE" id="PS50075">
    <property type="entry name" value="CARRIER"/>
    <property type="match status" value="1"/>
</dbReference>
<protein>
    <submittedName>
        <fullName evidence="4">Phosphopantetheine attachment site domain protein</fullName>
    </submittedName>
</protein>
<dbReference type="InterPro" id="IPR009081">
    <property type="entry name" value="PP-bd_ACP"/>
</dbReference>
<proteinExistence type="predicted"/>
<dbReference type="GO" id="GO:0031177">
    <property type="term" value="F:phosphopantetheine binding"/>
    <property type="evidence" value="ECO:0007669"/>
    <property type="project" value="InterPro"/>
</dbReference>
<evidence type="ECO:0000256" key="2">
    <source>
        <dbReference type="ARBA" id="ARBA00022553"/>
    </source>
</evidence>
<feature type="domain" description="Carrier" evidence="3">
    <location>
        <begin position="1"/>
        <end position="83"/>
    </location>
</feature>
<keyword evidence="1" id="KW-0596">Phosphopantetheine</keyword>
<keyword evidence="2" id="KW-0597">Phosphoprotein</keyword>
<dbReference type="Pfam" id="PF00550">
    <property type="entry name" value="PP-binding"/>
    <property type="match status" value="1"/>
</dbReference>
<accession>A0A919KBP7</accession>
<dbReference type="RefSeq" id="WP_203791396.1">
    <property type="nucleotide sequence ID" value="NZ_BOMV01000127.1"/>
</dbReference>
<evidence type="ECO:0000256" key="1">
    <source>
        <dbReference type="ARBA" id="ARBA00022450"/>
    </source>
</evidence>
<gene>
    <name evidence="4" type="ORF">Ari01nite_97380</name>
</gene>
<dbReference type="SUPFAM" id="SSF47336">
    <property type="entry name" value="ACP-like"/>
    <property type="match status" value="1"/>
</dbReference>
<dbReference type="SMART" id="SM01294">
    <property type="entry name" value="PKS_PP_betabranch"/>
    <property type="match status" value="1"/>
</dbReference>
<evidence type="ECO:0000259" key="3">
    <source>
        <dbReference type="PROSITE" id="PS50075"/>
    </source>
</evidence>
<reference evidence="4" key="1">
    <citation type="submission" date="2021-01" db="EMBL/GenBank/DDBJ databases">
        <title>Whole genome shotgun sequence of Actinoplanes rishiriensis NBRC 108556.</title>
        <authorList>
            <person name="Komaki H."/>
            <person name="Tamura T."/>
        </authorList>
    </citation>
    <scope>NUCLEOTIDE SEQUENCE</scope>
    <source>
        <strain evidence="4">NBRC 108556</strain>
    </source>
</reference>
<comment type="caution">
    <text evidence="4">The sequence shown here is derived from an EMBL/GenBank/DDBJ whole genome shotgun (WGS) entry which is preliminary data.</text>
</comment>
<dbReference type="InterPro" id="IPR020806">
    <property type="entry name" value="PKS_PP-bd"/>
</dbReference>
<evidence type="ECO:0000313" key="5">
    <source>
        <dbReference type="Proteomes" id="UP000636960"/>
    </source>
</evidence>
<dbReference type="Gene3D" id="1.10.1200.10">
    <property type="entry name" value="ACP-like"/>
    <property type="match status" value="1"/>
</dbReference>
<dbReference type="InterPro" id="IPR036736">
    <property type="entry name" value="ACP-like_sf"/>
</dbReference>
<sequence length="86" mass="9578">MTTTTRTEIEIADWLTERVAYYLETPAEGVDRSAQLSDLGFDSVYAMTLSGDIEEWLNIEIDATVAWDHPTVLALAGYLHERLTGG</sequence>
<name>A0A919KBP7_9ACTN</name>
<organism evidence="4 5">
    <name type="scientific">Paractinoplanes rishiriensis</name>
    <dbReference type="NCBI Taxonomy" id="1050105"/>
    <lineage>
        <taxon>Bacteria</taxon>
        <taxon>Bacillati</taxon>
        <taxon>Actinomycetota</taxon>
        <taxon>Actinomycetes</taxon>
        <taxon>Micromonosporales</taxon>
        <taxon>Micromonosporaceae</taxon>
        <taxon>Paractinoplanes</taxon>
    </lineage>
</organism>
<dbReference type="AlphaFoldDB" id="A0A919KBP7"/>
<keyword evidence="5" id="KW-1185">Reference proteome</keyword>
<evidence type="ECO:0000313" key="4">
    <source>
        <dbReference type="EMBL" id="GIF02274.1"/>
    </source>
</evidence>
<dbReference type="EMBL" id="BOMV01000127">
    <property type="protein sequence ID" value="GIF02274.1"/>
    <property type="molecule type" value="Genomic_DNA"/>
</dbReference>
<dbReference type="Proteomes" id="UP000636960">
    <property type="component" value="Unassembled WGS sequence"/>
</dbReference>
<dbReference type="SMART" id="SM00823">
    <property type="entry name" value="PKS_PP"/>
    <property type="match status" value="1"/>
</dbReference>